<evidence type="ECO:0000313" key="1">
    <source>
        <dbReference type="EMBL" id="BEK82775.1"/>
    </source>
</evidence>
<organism evidence="1 2">
    <name type="scientific">Bifidobacterium adolescentis</name>
    <dbReference type="NCBI Taxonomy" id="1680"/>
    <lineage>
        <taxon>Bacteria</taxon>
        <taxon>Bacillati</taxon>
        <taxon>Actinomycetota</taxon>
        <taxon>Actinomycetes</taxon>
        <taxon>Bifidobacteriales</taxon>
        <taxon>Bifidobacteriaceae</taxon>
        <taxon>Bifidobacterium</taxon>
    </lineage>
</organism>
<reference evidence="1 2" key="1">
    <citation type="submission" date="2023-06" db="EMBL/GenBank/DDBJ databases">
        <title>Complete Genome Sequences of Bifidobacterium faecale strain JCM19861T was isolated from human faeces by Jung-Hye Choi et al. (2014).</title>
        <authorList>
            <person name="Okuhama S."/>
            <person name="Takahashi H."/>
            <person name="Imaizumi K."/>
            <person name="Nakayama S."/>
            <person name="Ogata Y."/>
            <person name="Suda W."/>
        </authorList>
    </citation>
    <scope>NUCLEOTIDE SEQUENCE [LARGE SCALE GENOMIC DNA]</scope>
    <source>
        <strain evidence="1 2">JCM 19861</strain>
    </source>
</reference>
<evidence type="ECO:0000313" key="2">
    <source>
        <dbReference type="Proteomes" id="UP001357973"/>
    </source>
</evidence>
<protein>
    <submittedName>
        <fullName evidence="1">Uncharacterized protein</fullName>
    </submittedName>
</protein>
<accession>A0ABM8INQ9</accession>
<sequence>MMLGEGLFVFSYGRIIIMTKKEHDDFWTKWKRELTKDVKADRIHGGEADFSRMHGVTLDTQKLYDMLPRV</sequence>
<gene>
    <name evidence="1" type="ORF">B19861_07170</name>
</gene>
<keyword evidence="2" id="KW-1185">Reference proteome</keyword>
<name>A0ABM8INQ9_BIFAD</name>
<proteinExistence type="predicted"/>
<dbReference type="Proteomes" id="UP001357973">
    <property type="component" value="Chromosome"/>
</dbReference>
<dbReference type="EMBL" id="AP028457">
    <property type="protein sequence ID" value="BEK82775.1"/>
    <property type="molecule type" value="Genomic_DNA"/>
</dbReference>